<keyword evidence="4" id="KW-1185">Reference proteome</keyword>
<feature type="compositionally biased region" description="Low complexity" evidence="1">
    <location>
        <begin position="106"/>
        <end position="121"/>
    </location>
</feature>
<evidence type="ECO:0000256" key="2">
    <source>
        <dbReference type="SAM" id="SignalP"/>
    </source>
</evidence>
<feature type="compositionally biased region" description="Basic and acidic residues" evidence="1">
    <location>
        <begin position="53"/>
        <end position="74"/>
    </location>
</feature>
<feature type="signal peptide" evidence="2">
    <location>
        <begin position="1"/>
        <end position="20"/>
    </location>
</feature>
<dbReference type="Proteomes" id="UP000661280">
    <property type="component" value="Chromosome 5"/>
</dbReference>
<dbReference type="KEGG" id="aluc:AKAW2_50226S"/>
<evidence type="ECO:0000313" key="3">
    <source>
        <dbReference type="EMBL" id="BCR99884.1"/>
    </source>
</evidence>
<dbReference type="GeneID" id="64961206"/>
<feature type="region of interest" description="Disordered" evidence="1">
    <location>
        <begin position="53"/>
        <end position="154"/>
    </location>
</feature>
<dbReference type="Gene3D" id="1.10.510.10">
    <property type="entry name" value="Transferase(Phosphotransferase) domain 1"/>
    <property type="match status" value="1"/>
</dbReference>
<feature type="compositionally biased region" description="Basic and acidic residues" evidence="1">
    <location>
        <begin position="129"/>
        <end position="146"/>
    </location>
</feature>
<evidence type="ECO:0008006" key="5">
    <source>
        <dbReference type="Google" id="ProtNLM"/>
    </source>
</evidence>
<sequence>MRLHRTAIGQVLAFTLQALSVEPPTQKWHDVAHDQLTTWKVEYLDVLREIPDTLRKDPPASDYRPSHWKPDRKIHNTRARARARCQPGASTPKHSSTEGSGSDQESLSPSAAAASRIRSSRGQGNHRQSTREGERTRAGRDHKQTSRQDGPSTRPYCTIACIRGLANREPLDKNCPNWELHGGRRHSIGQQEFRRQLHRQLARDRELGFEQLHVCGRTGYLIKATLLSRGYTVIMKATTVEKQHRLRTEVDNYHRLRNLQGQYIPVCLGDFKPRVAYWYHGKLMAQMMILSWSGTRLQHAIDDGNSHFFQQERDKALTVLRSRGVIHCDSEWRNMLWDDLSSRLAVIDLEDVKWLKRARALESVSANTRRTRCVRAVKYKPGLERVERVEIPQHGSTLSL</sequence>
<reference evidence="3" key="1">
    <citation type="submission" date="2021-01" db="EMBL/GenBank/DDBJ databases">
        <authorList>
            <consortium name="Aspergillus luchuensis mut. kawachii IFO 4304 genome sequencing consortium"/>
            <person name="Kazuki M."/>
            <person name="Futagami T."/>
        </authorList>
    </citation>
    <scope>NUCLEOTIDE SEQUENCE</scope>
    <source>
        <strain evidence="3">IFO 4308</strain>
    </source>
</reference>
<keyword evidence="2" id="KW-0732">Signal</keyword>
<organism evidence="3 4">
    <name type="scientific">Aspergillus kawachii</name>
    <name type="common">White koji mold</name>
    <name type="synonym">Aspergillus awamori var. kawachi</name>
    <dbReference type="NCBI Taxonomy" id="1069201"/>
    <lineage>
        <taxon>Eukaryota</taxon>
        <taxon>Fungi</taxon>
        <taxon>Dikarya</taxon>
        <taxon>Ascomycota</taxon>
        <taxon>Pezizomycotina</taxon>
        <taxon>Eurotiomycetes</taxon>
        <taxon>Eurotiomycetidae</taxon>
        <taxon>Eurotiales</taxon>
        <taxon>Aspergillaceae</taxon>
        <taxon>Aspergillus</taxon>
        <taxon>Aspergillus subgen. Circumdati</taxon>
    </lineage>
</organism>
<dbReference type="AlphaFoldDB" id="A0A7R7WBR7"/>
<evidence type="ECO:0000256" key="1">
    <source>
        <dbReference type="SAM" id="MobiDB-lite"/>
    </source>
</evidence>
<dbReference type="SUPFAM" id="SSF56112">
    <property type="entry name" value="Protein kinase-like (PK-like)"/>
    <property type="match status" value="1"/>
</dbReference>
<protein>
    <recommendedName>
        <fullName evidence="5">Protein kinase domain-containing protein</fullName>
    </recommendedName>
</protein>
<evidence type="ECO:0000313" key="4">
    <source>
        <dbReference type="Proteomes" id="UP000661280"/>
    </source>
</evidence>
<gene>
    <name evidence="3" type="ORF">AKAW2_50226S</name>
</gene>
<feature type="compositionally biased region" description="Polar residues" evidence="1">
    <location>
        <begin position="88"/>
        <end position="105"/>
    </location>
</feature>
<dbReference type="InterPro" id="IPR011009">
    <property type="entry name" value="Kinase-like_dom_sf"/>
</dbReference>
<dbReference type="RefSeq" id="XP_041543647.1">
    <property type="nucleotide sequence ID" value="XM_041690020.1"/>
</dbReference>
<dbReference type="EMBL" id="AP024429">
    <property type="protein sequence ID" value="BCR99884.1"/>
    <property type="molecule type" value="Genomic_DNA"/>
</dbReference>
<accession>A0A7R7WBR7</accession>
<reference evidence="3" key="2">
    <citation type="submission" date="2021-02" db="EMBL/GenBank/DDBJ databases">
        <title>Aspergillus luchuensis mut. kawachii IFO 4304 genome sequence.</title>
        <authorList>
            <person name="Mori K."/>
            <person name="Kadooka C."/>
            <person name="Goto M."/>
            <person name="Futagami T."/>
        </authorList>
    </citation>
    <scope>NUCLEOTIDE SEQUENCE</scope>
    <source>
        <strain evidence="3">IFO 4308</strain>
    </source>
</reference>
<feature type="chain" id="PRO_5031526620" description="Protein kinase domain-containing protein" evidence="2">
    <location>
        <begin position="21"/>
        <end position="400"/>
    </location>
</feature>
<dbReference type="OrthoDB" id="2156052at2759"/>
<name>A0A7R7WBR7_ASPKA</name>
<proteinExistence type="predicted"/>